<accession>A0A1M6H731</accession>
<organism evidence="2 3">
    <name type="scientific">Cruoricaptor ignavus</name>
    <dbReference type="NCBI Taxonomy" id="1118202"/>
    <lineage>
        <taxon>Bacteria</taxon>
        <taxon>Pseudomonadati</taxon>
        <taxon>Bacteroidota</taxon>
        <taxon>Flavobacteriia</taxon>
        <taxon>Flavobacteriales</taxon>
        <taxon>Weeksellaceae</taxon>
        <taxon>Cruoricaptor</taxon>
    </lineage>
</organism>
<gene>
    <name evidence="1" type="ORF">IMZ16_03435</name>
    <name evidence="2" type="ORF">SAMN05443429_11153</name>
</gene>
<dbReference type="Gene3D" id="1.20.1260.10">
    <property type="match status" value="1"/>
</dbReference>
<dbReference type="AlphaFoldDB" id="A0A1M6H731"/>
<dbReference type="InterPro" id="IPR009078">
    <property type="entry name" value="Ferritin-like_SF"/>
</dbReference>
<dbReference type="KEGG" id="civ:IMZ16_03435"/>
<dbReference type="InterPro" id="IPR047114">
    <property type="entry name" value="YciF"/>
</dbReference>
<dbReference type="PANTHER" id="PTHR30565">
    <property type="entry name" value="PROTEIN YCIF"/>
    <property type="match status" value="1"/>
</dbReference>
<proteinExistence type="predicted"/>
<dbReference type="Pfam" id="PF05974">
    <property type="entry name" value="DUF892"/>
    <property type="match status" value="1"/>
</dbReference>
<name>A0A1M6H731_9FLAO</name>
<dbReference type="SUPFAM" id="SSF47240">
    <property type="entry name" value="Ferritin-like"/>
    <property type="match status" value="1"/>
</dbReference>
<reference evidence="2 3" key="1">
    <citation type="submission" date="2016-11" db="EMBL/GenBank/DDBJ databases">
        <authorList>
            <person name="Jaros S."/>
            <person name="Januszkiewicz K."/>
            <person name="Wedrychowicz H."/>
        </authorList>
    </citation>
    <scope>NUCLEOTIDE SEQUENCE [LARGE SCALE GENOMIC DNA]</scope>
    <source>
        <strain evidence="2 3">DSM 25479</strain>
    </source>
</reference>
<dbReference type="EMBL" id="FQYI01000011">
    <property type="protein sequence ID" value="SHJ18005.1"/>
    <property type="molecule type" value="Genomic_DNA"/>
</dbReference>
<dbReference type="OrthoDB" id="9795056at2"/>
<evidence type="ECO:0000313" key="3">
    <source>
        <dbReference type="Proteomes" id="UP000184335"/>
    </source>
</evidence>
<dbReference type="Proteomes" id="UP000593605">
    <property type="component" value="Chromosome"/>
</dbReference>
<dbReference type="CDD" id="cd07909">
    <property type="entry name" value="YciF"/>
    <property type="match status" value="1"/>
</dbReference>
<dbReference type="InterPro" id="IPR010287">
    <property type="entry name" value="DUF892_YciF-like"/>
</dbReference>
<dbReference type="PANTHER" id="PTHR30565:SF9">
    <property type="entry name" value="PROTEIN YCIF"/>
    <property type="match status" value="1"/>
</dbReference>
<keyword evidence="3" id="KW-1185">Reference proteome</keyword>
<dbReference type="EMBL" id="CP063145">
    <property type="protein sequence ID" value="QOR74501.1"/>
    <property type="molecule type" value="Genomic_DNA"/>
</dbReference>
<sequence length="170" mass="19194">MATKKMDNSEFHEFFVDELKDVYWAEKALVKELPKMQKAATSKELAKAFEKHTKETEGHIETLEKVFESIGEKAAAKKCEAMAGILEEGKGIIEDTEKDTMTRDAGLILAAQKAEHYEIANYGTLRVFAKHMDHKEAEKLLTEILENEKATDVALTKLAEDFINEEAAEE</sequence>
<dbReference type="InterPro" id="IPR012347">
    <property type="entry name" value="Ferritin-like"/>
</dbReference>
<dbReference type="STRING" id="1118202.SAMN05443429_11153"/>
<evidence type="ECO:0000313" key="1">
    <source>
        <dbReference type="EMBL" id="QOR74501.1"/>
    </source>
</evidence>
<protein>
    <submittedName>
        <fullName evidence="1">Ferritin-like domain-containing protein</fullName>
    </submittedName>
    <submittedName>
        <fullName evidence="2">Ferritin-like metal-binding protein YciE</fullName>
    </submittedName>
</protein>
<reference evidence="1 4" key="2">
    <citation type="submission" date="2020-10" db="EMBL/GenBank/DDBJ databases">
        <title>Complete genome of Cruoricapor ignavus strain M1214 isolated from the blood culture of a febrile patient.</title>
        <authorList>
            <person name="Guglielmino C.J.D."/>
        </authorList>
    </citation>
    <scope>NUCLEOTIDE SEQUENCE [LARGE SCALE GENOMIC DNA]</scope>
    <source>
        <strain evidence="1 4">M1214</strain>
    </source>
</reference>
<dbReference type="Proteomes" id="UP000184335">
    <property type="component" value="Unassembled WGS sequence"/>
</dbReference>
<dbReference type="RefSeq" id="WP_073180736.1">
    <property type="nucleotide sequence ID" value="NZ_CP063145.1"/>
</dbReference>
<evidence type="ECO:0000313" key="2">
    <source>
        <dbReference type="EMBL" id="SHJ18005.1"/>
    </source>
</evidence>
<evidence type="ECO:0000313" key="4">
    <source>
        <dbReference type="Proteomes" id="UP000593605"/>
    </source>
</evidence>